<keyword evidence="8 11" id="KW-0460">Magnesium</keyword>
<feature type="binding site" evidence="11">
    <location>
        <position position="119"/>
    </location>
    <ligand>
        <name>ATP</name>
        <dbReference type="ChEBI" id="CHEBI:30616"/>
    </ligand>
</feature>
<dbReference type="PROSITE" id="PS00627">
    <property type="entry name" value="GHMP_KINASES_ATP"/>
    <property type="match status" value="1"/>
</dbReference>
<evidence type="ECO:0000259" key="16">
    <source>
        <dbReference type="Pfam" id="PF10509"/>
    </source>
</evidence>
<sequence length="434" mass="44641">MGAAQADPARHGRRRLGLLPHPPADPAVTALDPRPGTAAAPDPAAAPVGARGDVADRATAAFRTGYGEPPAGRWAAPGRVNLIGEHTDYNDGYVLPFALPLRTVVAAAPQPGTTWTVRSELAGEPVTFGVDQVTGAGRVPGWAGYVAGVVWALRAAGHPVPGARLAIASDVPLGAGLSSSAALEAAVLAALVDLGGLDLPADARPRLAQRAENEYVGAPTGIMDQSAVIRCRAGHALFLDCRTEAVDHIPFDLAADGLAVLVVDSRAPHRHADGEYAARRAACERAARVLGVPALRDVGVADLADALDRLPDDETRRRLRHVVTENQRVLDTVDLLRADRIREIGPLLTASHASMRDDFEITVPEVDTAVEAALAAGALGARMTGGGFGGCVLALVDAAAADSVAAAVATAYAARGFTAPAHFTALPTHGTTQL</sequence>
<dbReference type="AlphaFoldDB" id="A0A136PIH7"/>
<keyword evidence="6 11" id="KW-0418">Kinase</keyword>
<keyword evidence="4 11" id="KW-0479">Metal-binding</keyword>
<dbReference type="Proteomes" id="UP000070620">
    <property type="component" value="Unassembled WGS sequence"/>
</dbReference>
<dbReference type="Pfam" id="PF00288">
    <property type="entry name" value="GHMP_kinases_N"/>
    <property type="match status" value="1"/>
</dbReference>
<dbReference type="InterPro" id="IPR006204">
    <property type="entry name" value="GHMP_kinase_N_dom"/>
</dbReference>
<dbReference type="Pfam" id="PF10509">
    <property type="entry name" value="GalKase_gal_bdg"/>
    <property type="match status" value="1"/>
</dbReference>
<dbReference type="GO" id="GO:0005829">
    <property type="term" value="C:cytosol"/>
    <property type="evidence" value="ECO:0007669"/>
    <property type="project" value="TreeGrafter"/>
</dbReference>
<comment type="pathway">
    <text evidence="11">Carbohydrate metabolism; galactose metabolism.</text>
</comment>
<evidence type="ECO:0000256" key="13">
    <source>
        <dbReference type="SAM" id="MobiDB-lite"/>
    </source>
</evidence>
<dbReference type="InterPro" id="IPR013750">
    <property type="entry name" value="GHMP_kinase_C_dom"/>
</dbReference>
<feature type="region of interest" description="Disordered" evidence="13">
    <location>
        <begin position="1"/>
        <end position="51"/>
    </location>
</feature>
<gene>
    <name evidence="11" type="primary">galK</name>
    <name evidence="17" type="ORF">AWW66_31135</name>
</gene>
<comment type="caution">
    <text evidence="17">The sequence shown here is derived from an EMBL/GenBank/DDBJ whole genome shotgun (WGS) entry which is preliminary data.</text>
</comment>
<keyword evidence="3 11" id="KW-0808">Transferase</keyword>
<proteinExistence type="inferred from homology"/>
<dbReference type="EC" id="2.7.1.6" evidence="11 12"/>
<keyword evidence="7 11" id="KW-0067">ATP-binding</keyword>
<feature type="binding site" evidence="11">
    <location>
        <position position="212"/>
    </location>
    <ligand>
        <name>Mg(2+)</name>
        <dbReference type="ChEBI" id="CHEBI:18420"/>
    </ligand>
</feature>
<comment type="function">
    <text evidence="11">Catalyzes the transfer of the gamma-phosphate of ATP to D-galactose to form alpha-D-galactose-1-phosphate (Gal-1-P).</text>
</comment>
<dbReference type="InterPro" id="IPR006206">
    <property type="entry name" value="Mevalonate/galactokinase"/>
</dbReference>
<feature type="site" description="Transition state stabilizer" evidence="11">
    <location>
        <position position="79"/>
    </location>
</feature>
<dbReference type="Gene3D" id="3.30.70.890">
    <property type="entry name" value="GHMP kinase, C-terminal domain"/>
    <property type="match status" value="1"/>
</dbReference>
<dbReference type="PRINTS" id="PR00473">
    <property type="entry name" value="GALCTOKINASE"/>
</dbReference>
<feature type="binding site" evidence="11">
    <location>
        <position position="276"/>
    </location>
    <ligand>
        <name>substrate</name>
    </ligand>
</feature>
<dbReference type="UniPathway" id="UPA00214"/>
<dbReference type="GO" id="GO:0006012">
    <property type="term" value="P:galactose metabolic process"/>
    <property type="evidence" value="ECO:0007669"/>
    <property type="project" value="UniProtKB-UniRule"/>
</dbReference>
<dbReference type="NCBIfam" id="TIGR00131">
    <property type="entry name" value="gal_kin"/>
    <property type="match status" value="1"/>
</dbReference>
<dbReference type="InterPro" id="IPR000705">
    <property type="entry name" value="Galactokinase"/>
</dbReference>
<comment type="subcellular location">
    <subcellularLocation>
        <location evidence="11">Cytoplasm</location>
    </subcellularLocation>
</comment>
<evidence type="ECO:0000256" key="10">
    <source>
        <dbReference type="ARBA" id="ARBA00023277"/>
    </source>
</evidence>
<feature type="binding site" evidence="11">
    <location>
        <position position="180"/>
    </location>
    <ligand>
        <name>Mg(2+)</name>
        <dbReference type="ChEBI" id="CHEBI:18420"/>
    </ligand>
</feature>
<feature type="domain" description="Galactokinase N-terminal" evidence="16">
    <location>
        <begin position="61"/>
        <end position="109"/>
    </location>
</feature>
<dbReference type="InterPro" id="IPR019539">
    <property type="entry name" value="GalKase_N"/>
</dbReference>
<dbReference type="PROSITE" id="PS00106">
    <property type="entry name" value="GALACTOKINASE"/>
    <property type="match status" value="1"/>
</dbReference>
<dbReference type="HAMAP" id="MF_00246">
    <property type="entry name" value="Galactokinase"/>
    <property type="match status" value="1"/>
</dbReference>
<dbReference type="Gene3D" id="3.30.230.10">
    <property type="match status" value="1"/>
</dbReference>
<evidence type="ECO:0000256" key="7">
    <source>
        <dbReference type="ARBA" id="ARBA00022840"/>
    </source>
</evidence>
<dbReference type="SUPFAM" id="SSF55060">
    <property type="entry name" value="GHMP Kinase, C-terminal domain"/>
    <property type="match status" value="1"/>
</dbReference>
<dbReference type="InterPro" id="IPR036554">
    <property type="entry name" value="GHMP_kinase_C_sf"/>
</dbReference>
<evidence type="ECO:0000256" key="12">
    <source>
        <dbReference type="NCBIfam" id="TIGR00131"/>
    </source>
</evidence>
<evidence type="ECO:0000256" key="3">
    <source>
        <dbReference type="ARBA" id="ARBA00022679"/>
    </source>
</evidence>
<dbReference type="InterPro" id="IPR014721">
    <property type="entry name" value="Ribsml_uS5_D2-typ_fold_subgr"/>
</dbReference>
<dbReference type="PRINTS" id="PR00959">
    <property type="entry name" value="MEVGALKINASE"/>
</dbReference>
<accession>A0A136PIH7</accession>
<feature type="domain" description="GHMP kinase C-terminal" evidence="15">
    <location>
        <begin position="334"/>
        <end position="413"/>
    </location>
</feature>
<evidence type="ECO:0000256" key="11">
    <source>
        <dbReference type="HAMAP-Rule" id="MF_00246"/>
    </source>
</evidence>
<keyword evidence="9 11" id="KW-0299">Galactose metabolism</keyword>
<feature type="compositionally biased region" description="Low complexity" evidence="13">
    <location>
        <begin position="32"/>
        <end position="51"/>
    </location>
</feature>
<dbReference type="GO" id="GO:0004335">
    <property type="term" value="F:galactokinase activity"/>
    <property type="evidence" value="ECO:0007669"/>
    <property type="project" value="UniProtKB-UniRule"/>
</dbReference>
<feature type="domain" description="GHMP kinase N-terminal" evidence="14">
    <location>
        <begin position="145"/>
        <end position="229"/>
    </location>
</feature>
<evidence type="ECO:0000256" key="2">
    <source>
        <dbReference type="ARBA" id="ARBA00022490"/>
    </source>
</evidence>
<dbReference type="PIRSF" id="PIRSF000530">
    <property type="entry name" value="Galactokinase"/>
    <property type="match status" value="1"/>
</dbReference>
<dbReference type="GO" id="GO:0000287">
    <property type="term" value="F:magnesium ion binding"/>
    <property type="evidence" value="ECO:0007669"/>
    <property type="project" value="UniProtKB-UniRule"/>
</dbReference>
<dbReference type="InterPro" id="IPR006203">
    <property type="entry name" value="GHMP_knse_ATP-bd_CS"/>
</dbReference>
<feature type="binding site" evidence="11">
    <location>
        <begin position="85"/>
        <end position="88"/>
    </location>
    <ligand>
        <name>substrate</name>
    </ligand>
</feature>
<dbReference type="SUPFAM" id="SSF54211">
    <property type="entry name" value="Ribosomal protein S5 domain 2-like"/>
    <property type="match status" value="1"/>
</dbReference>
<dbReference type="GO" id="GO:0005524">
    <property type="term" value="F:ATP binding"/>
    <property type="evidence" value="ECO:0007669"/>
    <property type="project" value="UniProtKB-UniRule"/>
</dbReference>
<dbReference type="FunFam" id="3.30.230.10:FF:000017">
    <property type="entry name" value="Galactokinase"/>
    <property type="match status" value="1"/>
</dbReference>
<comment type="similarity">
    <text evidence="1 11">Belongs to the GHMP kinase family. GalK subfamily.</text>
</comment>
<feature type="binding site" evidence="11">
    <location>
        <begin position="174"/>
        <end position="180"/>
    </location>
    <ligand>
        <name>ATP</name>
        <dbReference type="ChEBI" id="CHEBI:30616"/>
    </ligand>
</feature>
<dbReference type="Pfam" id="PF08544">
    <property type="entry name" value="GHMP_kinases_C"/>
    <property type="match status" value="1"/>
</dbReference>
<evidence type="ECO:0000256" key="9">
    <source>
        <dbReference type="ARBA" id="ARBA00023144"/>
    </source>
</evidence>
<protein>
    <recommendedName>
        <fullName evidence="11 12">Galactokinase</fullName>
        <ecNumber evidence="11 12">2.7.1.6</ecNumber>
    </recommendedName>
    <alternativeName>
        <fullName evidence="11">Galactose kinase</fullName>
    </alternativeName>
</protein>
<organism evidence="17 18">
    <name type="scientific">Micromonospora rosaria</name>
    <dbReference type="NCBI Taxonomy" id="47874"/>
    <lineage>
        <taxon>Bacteria</taxon>
        <taxon>Bacillati</taxon>
        <taxon>Actinomycetota</taxon>
        <taxon>Actinomycetes</taxon>
        <taxon>Micromonosporales</taxon>
        <taxon>Micromonosporaceae</taxon>
        <taxon>Micromonospora</taxon>
    </lineage>
</organism>
<dbReference type="PANTHER" id="PTHR10457">
    <property type="entry name" value="MEVALONATE KINASE/GALACTOKINASE"/>
    <property type="match status" value="1"/>
</dbReference>
<dbReference type="EMBL" id="LRQV01000232">
    <property type="protein sequence ID" value="KXK58199.1"/>
    <property type="molecule type" value="Genomic_DNA"/>
</dbReference>
<evidence type="ECO:0000259" key="15">
    <source>
        <dbReference type="Pfam" id="PF08544"/>
    </source>
</evidence>
<evidence type="ECO:0000313" key="17">
    <source>
        <dbReference type="EMBL" id="KXK58199.1"/>
    </source>
</evidence>
<evidence type="ECO:0000313" key="18">
    <source>
        <dbReference type="Proteomes" id="UP000070620"/>
    </source>
</evidence>
<evidence type="ECO:0000256" key="4">
    <source>
        <dbReference type="ARBA" id="ARBA00022723"/>
    </source>
</evidence>
<evidence type="ECO:0000256" key="1">
    <source>
        <dbReference type="ARBA" id="ARBA00006566"/>
    </source>
</evidence>
<keyword evidence="2 11" id="KW-0963">Cytoplasm</keyword>
<evidence type="ECO:0000256" key="5">
    <source>
        <dbReference type="ARBA" id="ARBA00022741"/>
    </source>
</evidence>
<dbReference type="PANTHER" id="PTHR10457:SF7">
    <property type="entry name" value="GALACTOKINASE-RELATED"/>
    <property type="match status" value="1"/>
</dbReference>
<comment type="catalytic activity">
    <reaction evidence="11">
        <text>alpha-D-galactose + ATP = alpha-D-galactose 1-phosphate + ADP + H(+)</text>
        <dbReference type="Rhea" id="RHEA:13553"/>
        <dbReference type="ChEBI" id="CHEBI:15378"/>
        <dbReference type="ChEBI" id="CHEBI:28061"/>
        <dbReference type="ChEBI" id="CHEBI:30616"/>
        <dbReference type="ChEBI" id="CHEBI:58336"/>
        <dbReference type="ChEBI" id="CHEBI:456216"/>
        <dbReference type="EC" id="2.7.1.6"/>
    </reaction>
</comment>
<dbReference type="InterPro" id="IPR020568">
    <property type="entry name" value="Ribosomal_Su5_D2-typ_SF"/>
</dbReference>
<dbReference type="InterPro" id="IPR022963">
    <property type="entry name" value="Galactokinase_bac"/>
</dbReference>
<evidence type="ECO:0000256" key="6">
    <source>
        <dbReference type="ARBA" id="ARBA00022777"/>
    </source>
</evidence>
<evidence type="ECO:0000259" key="14">
    <source>
        <dbReference type="Pfam" id="PF00288"/>
    </source>
</evidence>
<reference evidence="17 18" key="1">
    <citation type="submission" date="2016-01" db="EMBL/GenBank/DDBJ databases">
        <title>Whole genome sequence and analysis of Micromonospora rosaria DSM 803, which can produce antibacterial substance rosamicin.</title>
        <authorList>
            <person name="Yang H."/>
            <person name="He X."/>
            <person name="Zhu D."/>
        </authorList>
    </citation>
    <scope>NUCLEOTIDE SEQUENCE [LARGE SCALE GENOMIC DNA]</scope>
    <source>
        <strain evidence="17 18">DSM 803</strain>
    </source>
</reference>
<keyword evidence="18" id="KW-1185">Reference proteome</keyword>
<keyword evidence="10 11" id="KW-0119">Carbohydrate metabolism</keyword>
<keyword evidence="5 11" id="KW-0547">Nucleotide-binding</keyword>
<dbReference type="InterPro" id="IPR019741">
    <property type="entry name" value="Galactokinase_CS"/>
</dbReference>
<name>A0A136PIH7_9ACTN</name>
<evidence type="ECO:0000256" key="8">
    <source>
        <dbReference type="ARBA" id="ARBA00022842"/>
    </source>
</evidence>
<dbReference type="FunFam" id="3.30.70.890:FF:000001">
    <property type="entry name" value="Galactokinase"/>
    <property type="match status" value="1"/>
</dbReference>
<feature type="active site" description="Proton acceptor" evidence="11">
    <location>
        <position position="224"/>
    </location>
</feature>